<comment type="subcellular location">
    <subcellularLocation>
        <location evidence="1 8">Cell outer membrane</location>
        <topology evidence="1 8">Multi-pass membrane protein</topology>
    </subcellularLocation>
</comment>
<evidence type="ECO:0000259" key="12">
    <source>
        <dbReference type="Pfam" id="PF07715"/>
    </source>
</evidence>
<proteinExistence type="inferred from homology"/>
<keyword evidence="6 8" id="KW-0472">Membrane</keyword>
<dbReference type="PANTHER" id="PTHR30069">
    <property type="entry name" value="TONB-DEPENDENT OUTER MEMBRANE RECEPTOR"/>
    <property type="match status" value="1"/>
</dbReference>
<dbReference type="SUPFAM" id="SSF56935">
    <property type="entry name" value="Porins"/>
    <property type="match status" value="1"/>
</dbReference>
<evidence type="ECO:0000256" key="4">
    <source>
        <dbReference type="ARBA" id="ARBA00022692"/>
    </source>
</evidence>
<reference evidence="13 14" key="1">
    <citation type="submission" date="2016-07" db="EMBL/GenBank/DDBJ databases">
        <title>Draft genome sequence of Methyloligella halotolerans C2T (VKM B-2706T=CCUG 61687T=DSM 25045T), a halotolerant polyhydroxybutyrate accumulating methylotroph.</title>
        <authorList>
            <person name="Vasilenko O.V."/>
            <person name="Doronina N.V."/>
            <person name="Poroshina M.N."/>
            <person name="Tarlachkov S.V."/>
            <person name="Trotsenko Y.A."/>
        </authorList>
    </citation>
    <scope>NUCLEOTIDE SEQUENCE [LARGE SCALE GENOMIC DNA]</scope>
    <source>
        <strain evidence="13 14">VKM B-2706</strain>
    </source>
</reference>
<dbReference type="STRING" id="1177755.A7A08_00781"/>
<dbReference type="GO" id="GO:0009279">
    <property type="term" value="C:cell outer membrane"/>
    <property type="evidence" value="ECO:0007669"/>
    <property type="project" value="UniProtKB-SubCell"/>
</dbReference>
<evidence type="ECO:0000256" key="8">
    <source>
        <dbReference type="PROSITE-ProRule" id="PRU01360"/>
    </source>
</evidence>
<dbReference type="PANTHER" id="PTHR30069:SF28">
    <property type="entry name" value="TONB-DEPENDENT RECEPTOR YNCD-RELATED"/>
    <property type="match status" value="1"/>
</dbReference>
<keyword evidence="10" id="KW-0732">Signal</keyword>
<keyword evidence="14" id="KW-1185">Reference proteome</keyword>
<dbReference type="InterPro" id="IPR036942">
    <property type="entry name" value="Beta-barrel_TonB_sf"/>
</dbReference>
<dbReference type="Gene3D" id="2.40.170.20">
    <property type="entry name" value="TonB-dependent receptor, beta-barrel domain"/>
    <property type="match status" value="1"/>
</dbReference>
<name>A0A1E2S362_9HYPH</name>
<keyword evidence="5 9" id="KW-0798">TonB box</keyword>
<feature type="domain" description="TonB-dependent receptor plug" evidence="12">
    <location>
        <begin position="108"/>
        <end position="218"/>
    </location>
</feature>
<feature type="signal peptide" evidence="10">
    <location>
        <begin position="1"/>
        <end position="27"/>
    </location>
</feature>
<evidence type="ECO:0000256" key="2">
    <source>
        <dbReference type="ARBA" id="ARBA00022448"/>
    </source>
</evidence>
<comment type="similarity">
    <text evidence="8 9">Belongs to the TonB-dependent receptor family.</text>
</comment>
<evidence type="ECO:0000313" key="13">
    <source>
        <dbReference type="EMBL" id="ODA68947.1"/>
    </source>
</evidence>
<dbReference type="OrthoDB" id="9760620at2"/>
<dbReference type="RefSeq" id="WP_069094143.1">
    <property type="nucleotide sequence ID" value="NZ_MASI01000001.1"/>
</dbReference>
<comment type="caution">
    <text evidence="13">The sequence shown here is derived from an EMBL/GenBank/DDBJ whole genome shotgun (WGS) entry which is preliminary data.</text>
</comment>
<protein>
    <submittedName>
        <fullName evidence="13">Vitamin B12/cobalamin outer membrane transporter</fullName>
    </submittedName>
</protein>
<dbReference type="GO" id="GO:0044718">
    <property type="term" value="P:siderophore transmembrane transport"/>
    <property type="evidence" value="ECO:0007669"/>
    <property type="project" value="TreeGrafter"/>
</dbReference>
<dbReference type="Gene3D" id="2.170.130.10">
    <property type="entry name" value="TonB-dependent receptor, plug domain"/>
    <property type="match status" value="1"/>
</dbReference>
<dbReference type="PROSITE" id="PS52016">
    <property type="entry name" value="TONB_DEPENDENT_REC_3"/>
    <property type="match status" value="1"/>
</dbReference>
<evidence type="ECO:0000256" key="7">
    <source>
        <dbReference type="ARBA" id="ARBA00023237"/>
    </source>
</evidence>
<dbReference type="PATRIC" id="fig|1177755.3.peg.783"/>
<dbReference type="Pfam" id="PF00593">
    <property type="entry name" value="TonB_dep_Rec_b-barrel"/>
    <property type="match status" value="1"/>
</dbReference>
<dbReference type="InterPro" id="IPR012910">
    <property type="entry name" value="Plug_dom"/>
</dbReference>
<dbReference type="EMBL" id="MASI01000001">
    <property type="protein sequence ID" value="ODA68947.1"/>
    <property type="molecule type" value="Genomic_DNA"/>
</dbReference>
<dbReference type="AlphaFoldDB" id="A0A1E2S362"/>
<dbReference type="Pfam" id="PF07715">
    <property type="entry name" value="Plug"/>
    <property type="match status" value="1"/>
</dbReference>
<accession>A0A1E2S362</accession>
<evidence type="ECO:0000256" key="9">
    <source>
        <dbReference type="RuleBase" id="RU003357"/>
    </source>
</evidence>
<dbReference type="InterPro" id="IPR037066">
    <property type="entry name" value="Plug_dom_sf"/>
</dbReference>
<gene>
    <name evidence="13" type="ORF">A7A08_00781</name>
</gene>
<evidence type="ECO:0000259" key="11">
    <source>
        <dbReference type="Pfam" id="PF00593"/>
    </source>
</evidence>
<keyword evidence="3 8" id="KW-1134">Transmembrane beta strand</keyword>
<evidence type="ECO:0000256" key="10">
    <source>
        <dbReference type="SAM" id="SignalP"/>
    </source>
</evidence>
<keyword evidence="4 8" id="KW-0812">Transmembrane</keyword>
<keyword evidence="7 8" id="KW-0998">Cell outer membrane</keyword>
<dbReference type="Proteomes" id="UP000095087">
    <property type="component" value="Unassembled WGS sequence"/>
</dbReference>
<feature type="chain" id="PRO_5009116710" evidence="10">
    <location>
        <begin position="28"/>
        <end position="736"/>
    </location>
</feature>
<evidence type="ECO:0000313" key="14">
    <source>
        <dbReference type="Proteomes" id="UP000095087"/>
    </source>
</evidence>
<dbReference type="InterPro" id="IPR039426">
    <property type="entry name" value="TonB-dep_rcpt-like"/>
</dbReference>
<feature type="domain" description="TonB-dependent receptor-like beta-barrel" evidence="11">
    <location>
        <begin position="314"/>
        <end position="698"/>
    </location>
</feature>
<dbReference type="GO" id="GO:0015344">
    <property type="term" value="F:siderophore uptake transmembrane transporter activity"/>
    <property type="evidence" value="ECO:0007669"/>
    <property type="project" value="TreeGrafter"/>
</dbReference>
<sequence length="736" mass="80441">MGLLRPARYAWPLSLIATSFLSSPGFAQEEPDYELPTIVVTQPAEPEPAPPRPAASPAPAAANRYALPADAPAALPEDAERFETSVIPPGTRSGSLTVPTIGEAIADINQTPGGVEIVPGSAYQESTPSTTLKDVLNYVPGVYIEPKWGEDSRISIRGSSLSRNFHLRGVQLYMDGIPINTADGYGDFQEIDPTAYKYVEVFKGANALRFGANSLGGAINFVMPTGYNSEAFGVRTDIGSFGMRKVAVSSGGVSGNVDYFVHGTFQESDGFREHSSGESGRGVANIGYKITPNIETRFYFNANDIQQNMPGAVTRQVALTAPKTPAPINVINDWQRNIQSYRIANKTAIRLAPDTLLELGAFGVDRHLIHPIFMYLDYDYADYGGFARLFDERQISGKRNLLIAGVNLHNGETDADLYGIGPGAAKGPLMQSSDQISNNLSAYLEDSFYFMDDVAFVAGTQFLHAEREQIAILNTTDGDSTFDLWSPKVGLLWDVEPDWQVFGNISRSAEVPSFGEGGAVFSFDEIRAQRATTYEIGTRGSRPDYSWDLSIYRAEIRNELQCLGASTAACTVVNADRTIHQGVELGLGYSLVKGIFEKGEEADRIWLNGVYTYNDFFFDDDPIYGNNQLPGAPPHIIRAELLYKHPWGFYAGPTLDWVPEGYFVDNANTTRTDAYALLGAKLGFEKGKWSGYVEARNLTDETYIAAVDIVAEANPEAALYWPGNGRAVFAGLQMKW</sequence>
<keyword evidence="2 8" id="KW-0813">Transport</keyword>
<organism evidence="13 14">
    <name type="scientific">Methyloligella halotolerans</name>
    <dbReference type="NCBI Taxonomy" id="1177755"/>
    <lineage>
        <taxon>Bacteria</taxon>
        <taxon>Pseudomonadati</taxon>
        <taxon>Pseudomonadota</taxon>
        <taxon>Alphaproteobacteria</taxon>
        <taxon>Hyphomicrobiales</taxon>
        <taxon>Hyphomicrobiaceae</taxon>
        <taxon>Methyloligella</taxon>
    </lineage>
</organism>
<dbReference type="InterPro" id="IPR000531">
    <property type="entry name" value="Beta-barrel_TonB"/>
</dbReference>
<evidence type="ECO:0000256" key="5">
    <source>
        <dbReference type="ARBA" id="ARBA00023077"/>
    </source>
</evidence>
<evidence type="ECO:0000256" key="1">
    <source>
        <dbReference type="ARBA" id="ARBA00004571"/>
    </source>
</evidence>
<evidence type="ECO:0000256" key="6">
    <source>
        <dbReference type="ARBA" id="ARBA00023136"/>
    </source>
</evidence>
<evidence type="ECO:0000256" key="3">
    <source>
        <dbReference type="ARBA" id="ARBA00022452"/>
    </source>
</evidence>